<organism evidence="4 5">
    <name type="scientific">Xylaria hypoxylon</name>
    <dbReference type="NCBI Taxonomy" id="37992"/>
    <lineage>
        <taxon>Eukaryota</taxon>
        <taxon>Fungi</taxon>
        <taxon>Dikarya</taxon>
        <taxon>Ascomycota</taxon>
        <taxon>Pezizomycotina</taxon>
        <taxon>Sordariomycetes</taxon>
        <taxon>Xylariomycetidae</taxon>
        <taxon>Xylariales</taxon>
        <taxon>Xylariaceae</taxon>
        <taxon>Xylaria</taxon>
    </lineage>
</organism>
<dbReference type="Proteomes" id="UP000297716">
    <property type="component" value="Unassembled WGS sequence"/>
</dbReference>
<dbReference type="InterPro" id="IPR016024">
    <property type="entry name" value="ARM-type_fold"/>
</dbReference>
<dbReference type="InterPro" id="IPR019451">
    <property type="entry name" value="Rtp1_C1"/>
</dbReference>
<evidence type="ECO:0008006" key="6">
    <source>
        <dbReference type="Google" id="ProtNLM"/>
    </source>
</evidence>
<dbReference type="Pfam" id="PF10304">
    <property type="entry name" value="RTP1_C2"/>
    <property type="match status" value="1"/>
</dbReference>
<keyword evidence="5" id="KW-1185">Reference proteome</keyword>
<dbReference type="AlphaFoldDB" id="A0A4Z0YXS6"/>
<dbReference type="OrthoDB" id="39591at2759"/>
<comment type="similarity">
    <text evidence="1">Belongs to the Tango6 family.</text>
</comment>
<proteinExistence type="inferred from homology"/>
<dbReference type="STRING" id="37992.A0A4Z0YXS6"/>
<evidence type="ECO:0000313" key="5">
    <source>
        <dbReference type="Proteomes" id="UP000297716"/>
    </source>
</evidence>
<accession>A0A4Z0YXS6</accession>
<dbReference type="PANTHER" id="PTHR20959">
    <property type="entry name" value="TRANSPORT AND GOLGI ORGANIZATION PROTEIN 6 FAMILY MEMBER"/>
    <property type="match status" value="1"/>
</dbReference>
<dbReference type="SUPFAM" id="SSF48371">
    <property type="entry name" value="ARM repeat"/>
    <property type="match status" value="1"/>
</dbReference>
<feature type="domain" description="RNA polymerase II assembly factor Rtp1 C-terminal" evidence="3">
    <location>
        <begin position="551"/>
        <end position="652"/>
    </location>
</feature>
<gene>
    <name evidence="4" type="ORF">E0Z10_g4529</name>
</gene>
<sequence length="932" mass="101559">MDAKRAAEQDETLASALERTGTKAFQPGADAQSSAEGQRHFVALVSRAGTLALMSSLNTLIKPGRVPEWLRVHFMDILTLLPQKPDGVRATLEFVFSVHPSSIVAISEAAAPQKQGANITIEALKMASTLLSVPPASVKPDVWFPGVAPQLLALLDGDDGPDLAKAAAYVIGFGVLGRKQFGAPGTPGWRAFAEPILACINPSLSSIESPAEPLVFSAGPDEVVDLRKRTIIIEVDVLHVALKRLSSLLNSHPNPGLTKRLLSPLLMPLWALSSWPLPTTHIKERYSQLAQALIEIYLKLAGSADKFLEIISNLLFCGSLSASEPQWSYEQAGDSGIQVRQVHDGESATLTQLNLEVMDSKVSTFIELLQRAASDIDISTLFLKLFETSLGAKDDAKSIQVVAGYDDSDPISQLIQARMLQEMIERLPDRLISNSKQLLELVSKVLGKFRTGSADDDAVSVALSLLNMVVTVPSFQRKDAPENILASIEGSLLEISLVREVDISKTAHNLSQLLKYRDELEDPTDRPTTPTARQIEDRKTYSLALSYITEADSPPPVRSEGLDLLGTLIKSNSAILDIPATLVLLSSLLSDDDEYISLRVIKVFVQLSDKHPRSTIREVLDQYVDASERQNTDTRLRFGEALLQLMQRLGETFVGELAAPVGEALLALAGRRVHRPKTEERQTRAEQAAARKLKAKARLGGDSRNSFPLNDEEDEMNIDIEEQTPDERARNVLLARIVSGWESKRGSEDMRIRASALSLFAAGLETNIRSFTPQLVDAALTLSLDVLTFEAGALEAGILRRAAVAMILIFVYALGKARERGSHFSFGSDSGSSRKGAGLSFGAGFTTKEEDVVRVLGYVEQTDEDGLVRKHAQDALESLENLRLVQLVPHRQDQAATLAAVRIAGLDMTRPSLLVSADDGGRRAKPRIEEIE</sequence>
<dbReference type="EMBL" id="SKBN01000072">
    <property type="protein sequence ID" value="TGJ84251.1"/>
    <property type="molecule type" value="Genomic_DNA"/>
</dbReference>
<evidence type="ECO:0000259" key="2">
    <source>
        <dbReference type="Pfam" id="PF10304"/>
    </source>
</evidence>
<dbReference type="GO" id="GO:0009306">
    <property type="term" value="P:protein secretion"/>
    <property type="evidence" value="ECO:0007669"/>
    <property type="project" value="TreeGrafter"/>
</dbReference>
<comment type="caution">
    <text evidence="4">The sequence shown here is derived from an EMBL/GenBank/DDBJ whole genome shotgun (WGS) entry which is preliminary data.</text>
</comment>
<protein>
    <recommendedName>
        <fullName evidence="6">RNA polymerase II assembly factor Rtp1 C-terminal domain-containing protein</fullName>
    </recommendedName>
</protein>
<dbReference type="InterPro" id="IPR019414">
    <property type="entry name" value="Rtp1_C2"/>
</dbReference>
<dbReference type="PANTHER" id="PTHR20959:SF1">
    <property type="entry name" value="TRANSPORT AND GOLGI ORGANIZATION PROTEIN 6 HOMOLOG"/>
    <property type="match status" value="1"/>
</dbReference>
<feature type="domain" description="RNA polymerase II assembly factor Rtp1 C-terminal" evidence="2">
    <location>
        <begin position="850"/>
        <end position="881"/>
    </location>
</feature>
<dbReference type="Pfam" id="PF10363">
    <property type="entry name" value="RTP1_C1"/>
    <property type="match status" value="1"/>
</dbReference>
<name>A0A4Z0YXS6_9PEZI</name>
<evidence type="ECO:0000256" key="1">
    <source>
        <dbReference type="ARBA" id="ARBA00005724"/>
    </source>
</evidence>
<dbReference type="InterPro" id="IPR039600">
    <property type="entry name" value="TANGO6/Rtp1"/>
</dbReference>
<evidence type="ECO:0000313" key="4">
    <source>
        <dbReference type="EMBL" id="TGJ84251.1"/>
    </source>
</evidence>
<reference evidence="4 5" key="1">
    <citation type="submission" date="2019-03" db="EMBL/GenBank/DDBJ databases">
        <title>Draft genome sequence of Xylaria hypoxylon DSM 108379, a ubiquitous saprotrophic-parasitic fungi on hardwood.</title>
        <authorList>
            <person name="Buettner E."/>
            <person name="Leonhardt S."/>
            <person name="Gebauer A.M."/>
            <person name="Liers C."/>
            <person name="Hofrichter M."/>
            <person name="Kellner H."/>
        </authorList>
    </citation>
    <scope>NUCLEOTIDE SEQUENCE [LARGE SCALE GENOMIC DNA]</scope>
    <source>
        <strain evidence="4 5">DSM 108379</strain>
    </source>
</reference>
<evidence type="ECO:0000259" key="3">
    <source>
        <dbReference type="Pfam" id="PF10363"/>
    </source>
</evidence>